<evidence type="ECO:0000256" key="1">
    <source>
        <dbReference type="ARBA" id="ARBA00006987"/>
    </source>
</evidence>
<comment type="similarity">
    <text evidence="1">Belongs to the UPF0065 (bug) family.</text>
</comment>
<dbReference type="PANTHER" id="PTHR42928">
    <property type="entry name" value="TRICARBOXYLATE-BINDING PROTEIN"/>
    <property type="match status" value="1"/>
</dbReference>
<sequence length="340" mass="35791">MLLQPVRNIAHRKIRHAVHAMARPALACALVAGLAATAQAQDAYPERAVKVIVALPAGGSADMIARVVGQKLASELKQPFVVDNRAGASGQIGTPAVARSVPDGYTLMVSPASFLTTNKSIFKSLPYDPEADFAPISKLVNQPMVLVVKDRQKFPSVAAVVAAAKAAPGKLTFASSGDGSPQHLAALMFETRTQAKMLHVPYKGGAPAVNDTLAGNVDMLFAVLPEALPHIQAGKLHALALMAPRRAAMLPNTPTMAEGGFADLNLSAWVGLFAPAKTPQPVIDKLNRAVRVALDSEIKTKLGENGMEVAPSTPEQLRQTMAQDIRLHAELVKAAGIQPQ</sequence>
<dbReference type="AlphaFoldDB" id="A0A076PT34"/>
<gene>
    <name evidence="3" type="ORF">O987_11925</name>
</gene>
<dbReference type="EMBL" id="CP006704">
    <property type="protein sequence ID" value="AIJ46502.1"/>
    <property type="molecule type" value="Genomic_DNA"/>
</dbReference>
<dbReference type="Proteomes" id="UP000028782">
    <property type="component" value="Chromosome"/>
</dbReference>
<feature type="signal peptide" evidence="2">
    <location>
        <begin position="1"/>
        <end position="40"/>
    </location>
</feature>
<dbReference type="SUPFAM" id="SSF53850">
    <property type="entry name" value="Periplasmic binding protein-like II"/>
    <property type="match status" value="1"/>
</dbReference>
<dbReference type="RefSeq" id="WP_043372316.1">
    <property type="nucleotide sequence ID" value="NZ_CP006704.1"/>
</dbReference>
<dbReference type="PANTHER" id="PTHR42928:SF5">
    <property type="entry name" value="BLR1237 PROTEIN"/>
    <property type="match status" value="1"/>
</dbReference>
<name>A0A076PT34_COMTE</name>
<dbReference type="PIRSF" id="PIRSF017082">
    <property type="entry name" value="YflP"/>
    <property type="match status" value="1"/>
</dbReference>
<evidence type="ECO:0000256" key="2">
    <source>
        <dbReference type="SAM" id="SignalP"/>
    </source>
</evidence>
<dbReference type="CDD" id="cd13578">
    <property type="entry name" value="PBP2_Bug27"/>
    <property type="match status" value="1"/>
</dbReference>
<dbReference type="InterPro" id="IPR042100">
    <property type="entry name" value="Bug_dom1"/>
</dbReference>
<reference evidence="3 4" key="1">
    <citation type="journal article" date="2014" name="Genome Announc.">
        <title>Complete Genome Sequence of Polychlorinated Biphenyl Degrader Comamonas testosteroni TK102 (NBRC 109938).</title>
        <authorList>
            <person name="Fukuda K."/>
            <person name="Hosoyama A."/>
            <person name="Tsuchikane K."/>
            <person name="Ohji S."/>
            <person name="Yamazoe A."/>
            <person name="Fujita N."/>
            <person name="Shintani M."/>
            <person name="Kimbara K."/>
        </authorList>
    </citation>
    <scope>NUCLEOTIDE SEQUENCE [LARGE SCALE GENOMIC DNA]</scope>
    <source>
        <strain evidence="3">TK102</strain>
    </source>
</reference>
<dbReference type="Pfam" id="PF03401">
    <property type="entry name" value="TctC"/>
    <property type="match status" value="1"/>
</dbReference>
<accession>A0A076PT34</accession>
<evidence type="ECO:0000313" key="3">
    <source>
        <dbReference type="EMBL" id="AIJ46502.1"/>
    </source>
</evidence>
<dbReference type="KEGG" id="ctes:O987_11925"/>
<dbReference type="Gene3D" id="3.40.190.150">
    <property type="entry name" value="Bordetella uptake gene, domain 1"/>
    <property type="match status" value="1"/>
</dbReference>
<protein>
    <submittedName>
        <fullName evidence="3">ABC transporter substrate-binding protein</fullName>
    </submittedName>
</protein>
<organism evidence="3 4">
    <name type="scientific">Comamonas testosteroni TK102</name>
    <dbReference type="NCBI Taxonomy" id="1392005"/>
    <lineage>
        <taxon>Bacteria</taxon>
        <taxon>Pseudomonadati</taxon>
        <taxon>Pseudomonadota</taxon>
        <taxon>Betaproteobacteria</taxon>
        <taxon>Burkholderiales</taxon>
        <taxon>Comamonadaceae</taxon>
        <taxon>Comamonas</taxon>
    </lineage>
</organism>
<dbReference type="InterPro" id="IPR005064">
    <property type="entry name" value="BUG"/>
</dbReference>
<dbReference type="HOGENOM" id="CLU_045683_0_0_4"/>
<proteinExistence type="inferred from homology"/>
<evidence type="ECO:0000313" key="4">
    <source>
        <dbReference type="Proteomes" id="UP000028782"/>
    </source>
</evidence>
<dbReference type="Gene3D" id="3.40.190.10">
    <property type="entry name" value="Periplasmic binding protein-like II"/>
    <property type="match status" value="1"/>
</dbReference>
<feature type="chain" id="PRO_5001716065" evidence="2">
    <location>
        <begin position="41"/>
        <end position="340"/>
    </location>
</feature>
<keyword evidence="2" id="KW-0732">Signal</keyword>